<keyword evidence="11 22" id="KW-0732">Signal</keyword>
<dbReference type="InterPro" id="IPR051824">
    <property type="entry name" value="LRR_Rcpt-Like_S/T_Kinase"/>
</dbReference>
<evidence type="ECO:0000256" key="17">
    <source>
        <dbReference type="ARBA" id="ARBA00023170"/>
    </source>
</evidence>
<sequence>MSKLMGSEWSGILITRLLLLTFLLLWQLDTGATSQNGTTPVEADALQDLVNSLRTNETEHVFLNLNCSNDEDAEIKCDCDNSTEACSVTQMDLSNNMLTGTIPSLAKLHRLKELDLSNNMLTGSIPDSLTTLGCLQYLRLRFNVLNDTIPKSLDRISSLESLDLFSNSLSGRIPPELGNLHALSFLNLDDNNLEGKLPTELGNLVNLRSLDLSFNNLNGNIPETLQKLNKLYAGGQNVTLGKHHYHNDTSTTSFNLSPSEDWAYSFSGDYLWATINESTLVRNSTCEVSNVQGDLDNNFRLAPVSLIYYGRCLRKGKYNVQLRFAETLYSKGEDNSRVGKRVFDVYIQNKLEYKDLNIKELPGKENEGRKLSFQTKIHNGSLEIKFYWAGKGSLYNPPAINGPLISAISVTKAVVFCFQSYKTTSLANRGNYSKLYFVSAAAVGLYVENGLDRRQRTTRPTRKLGDGRSGIVYKAELPDLTVAVKKLDPKSKAVDEIRSEVYAKKVLDLKHDNLVKLLAPYSRRDLHLLIYEFMELGSLGKVLFDPNVQLDWPKRFTICSGIAKGLQYLHGRNPQIIHRNMKANNILLNANYDAKITDFGLAKLYEEESSYHIMQAGRDASYMAPEYATRGAITVKVDVYSFGILLLEIVSGKNNADYSRNQESVFLLDTAGKLHARGKLAELVDARMDRYNCDQANTILNLAIMCVDLSPSNRPTMSQILSVFEGEKTIEEISKEVNTSA</sequence>
<keyword evidence="13 21" id="KW-0547">Nucleotide-binding</keyword>
<evidence type="ECO:0000256" key="10">
    <source>
        <dbReference type="ARBA" id="ARBA00022692"/>
    </source>
</evidence>
<gene>
    <name evidence="24" type="ORF">DCAF_LOCUS18035</name>
</gene>
<evidence type="ECO:0000313" key="25">
    <source>
        <dbReference type="Proteomes" id="UP001314170"/>
    </source>
</evidence>
<dbReference type="SUPFAM" id="SSF56112">
    <property type="entry name" value="Protein kinase-like (PK-like)"/>
    <property type="match status" value="1"/>
</dbReference>
<keyword evidence="7" id="KW-0597">Phosphoprotein</keyword>
<comment type="subcellular location">
    <subcellularLocation>
        <location evidence="1">Cell membrane</location>
        <topology evidence="1">Single-pass type I membrane protein</topology>
    </subcellularLocation>
</comment>
<dbReference type="Pfam" id="PF11721">
    <property type="entry name" value="Malectin"/>
    <property type="match status" value="1"/>
</dbReference>
<dbReference type="InterPro" id="IPR003591">
    <property type="entry name" value="Leu-rich_rpt_typical-subtyp"/>
</dbReference>
<dbReference type="Proteomes" id="UP001314170">
    <property type="component" value="Unassembled WGS sequence"/>
</dbReference>
<dbReference type="Gene3D" id="1.10.510.10">
    <property type="entry name" value="Transferase(Phosphotransferase) domain 1"/>
    <property type="match status" value="1"/>
</dbReference>
<evidence type="ECO:0000256" key="8">
    <source>
        <dbReference type="ARBA" id="ARBA00022614"/>
    </source>
</evidence>
<keyword evidence="10" id="KW-0812">Transmembrane</keyword>
<evidence type="ECO:0000256" key="21">
    <source>
        <dbReference type="PROSITE-ProRule" id="PRU10141"/>
    </source>
</evidence>
<dbReference type="PROSITE" id="PS50011">
    <property type="entry name" value="PROTEIN_KINASE_DOM"/>
    <property type="match status" value="1"/>
</dbReference>
<dbReference type="InterPro" id="IPR001245">
    <property type="entry name" value="Ser-Thr/Tyr_kinase_cat_dom"/>
</dbReference>
<name>A0AAV1S3B0_9ROSI</name>
<evidence type="ECO:0000259" key="23">
    <source>
        <dbReference type="PROSITE" id="PS50011"/>
    </source>
</evidence>
<comment type="catalytic activity">
    <reaction evidence="20">
        <text>L-seryl-[protein] + ATP = O-phospho-L-seryl-[protein] + ADP + H(+)</text>
        <dbReference type="Rhea" id="RHEA:17989"/>
        <dbReference type="Rhea" id="RHEA-COMP:9863"/>
        <dbReference type="Rhea" id="RHEA-COMP:11604"/>
        <dbReference type="ChEBI" id="CHEBI:15378"/>
        <dbReference type="ChEBI" id="CHEBI:29999"/>
        <dbReference type="ChEBI" id="CHEBI:30616"/>
        <dbReference type="ChEBI" id="CHEBI:83421"/>
        <dbReference type="ChEBI" id="CHEBI:456216"/>
        <dbReference type="EC" id="2.7.11.1"/>
    </reaction>
</comment>
<dbReference type="PROSITE" id="PS51450">
    <property type="entry name" value="LRR"/>
    <property type="match status" value="2"/>
</dbReference>
<dbReference type="FunFam" id="3.80.10.10:FF:000221">
    <property type="entry name" value="Leucine-rich repeat receptor-like protein kinase PXL1"/>
    <property type="match status" value="1"/>
</dbReference>
<accession>A0AAV1S3B0</accession>
<dbReference type="InterPro" id="IPR000719">
    <property type="entry name" value="Prot_kinase_dom"/>
</dbReference>
<feature type="signal peptide" evidence="22">
    <location>
        <begin position="1"/>
        <end position="34"/>
    </location>
</feature>
<dbReference type="SUPFAM" id="SSF52058">
    <property type="entry name" value="L domain-like"/>
    <property type="match status" value="1"/>
</dbReference>
<protein>
    <recommendedName>
        <fullName evidence="4">non-specific serine/threonine protein kinase</fullName>
        <ecNumber evidence="4">2.7.11.1</ecNumber>
    </recommendedName>
</protein>
<evidence type="ECO:0000256" key="4">
    <source>
        <dbReference type="ARBA" id="ARBA00012513"/>
    </source>
</evidence>
<dbReference type="Gene3D" id="3.80.10.10">
    <property type="entry name" value="Ribonuclease Inhibitor"/>
    <property type="match status" value="2"/>
</dbReference>
<evidence type="ECO:0000256" key="12">
    <source>
        <dbReference type="ARBA" id="ARBA00022737"/>
    </source>
</evidence>
<keyword evidence="12" id="KW-0677">Repeat</keyword>
<keyword evidence="5" id="KW-1003">Cell membrane</keyword>
<keyword evidence="14 21" id="KW-0067">ATP-binding</keyword>
<evidence type="ECO:0000256" key="11">
    <source>
        <dbReference type="ARBA" id="ARBA00022729"/>
    </source>
</evidence>
<keyword evidence="16" id="KW-0472">Membrane</keyword>
<feature type="chain" id="PRO_5043505781" description="non-specific serine/threonine protein kinase" evidence="22">
    <location>
        <begin position="35"/>
        <end position="741"/>
    </location>
</feature>
<reference evidence="24 25" key="1">
    <citation type="submission" date="2024-01" db="EMBL/GenBank/DDBJ databases">
        <authorList>
            <person name="Waweru B."/>
        </authorList>
    </citation>
    <scope>NUCLEOTIDE SEQUENCE [LARGE SCALE GENOMIC DNA]</scope>
</reference>
<dbReference type="InterPro" id="IPR032675">
    <property type="entry name" value="LRR_dom_sf"/>
</dbReference>
<comment type="similarity">
    <text evidence="2">In the N-terminal section; belongs to the leguminous lectin family.</text>
</comment>
<dbReference type="Pfam" id="PF13855">
    <property type="entry name" value="LRR_8"/>
    <property type="match status" value="1"/>
</dbReference>
<organism evidence="24 25">
    <name type="scientific">Dovyalis caffra</name>
    <dbReference type="NCBI Taxonomy" id="77055"/>
    <lineage>
        <taxon>Eukaryota</taxon>
        <taxon>Viridiplantae</taxon>
        <taxon>Streptophyta</taxon>
        <taxon>Embryophyta</taxon>
        <taxon>Tracheophyta</taxon>
        <taxon>Spermatophyta</taxon>
        <taxon>Magnoliopsida</taxon>
        <taxon>eudicotyledons</taxon>
        <taxon>Gunneridae</taxon>
        <taxon>Pentapetalae</taxon>
        <taxon>rosids</taxon>
        <taxon>fabids</taxon>
        <taxon>Malpighiales</taxon>
        <taxon>Salicaceae</taxon>
        <taxon>Flacourtieae</taxon>
        <taxon>Dovyalis</taxon>
    </lineage>
</organism>
<keyword evidence="15" id="KW-1133">Transmembrane helix</keyword>
<evidence type="ECO:0000256" key="3">
    <source>
        <dbReference type="ARBA" id="ARBA00010217"/>
    </source>
</evidence>
<keyword evidence="8" id="KW-0433">Leucine-rich repeat</keyword>
<dbReference type="InterPro" id="IPR001611">
    <property type="entry name" value="Leu-rich_rpt"/>
</dbReference>
<evidence type="ECO:0000256" key="6">
    <source>
        <dbReference type="ARBA" id="ARBA00022527"/>
    </source>
</evidence>
<dbReference type="PROSITE" id="PS00107">
    <property type="entry name" value="PROTEIN_KINASE_ATP"/>
    <property type="match status" value="1"/>
</dbReference>
<comment type="catalytic activity">
    <reaction evidence="19">
        <text>L-threonyl-[protein] + ATP = O-phospho-L-threonyl-[protein] + ADP + H(+)</text>
        <dbReference type="Rhea" id="RHEA:46608"/>
        <dbReference type="Rhea" id="RHEA-COMP:11060"/>
        <dbReference type="Rhea" id="RHEA-COMP:11605"/>
        <dbReference type="ChEBI" id="CHEBI:15378"/>
        <dbReference type="ChEBI" id="CHEBI:30013"/>
        <dbReference type="ChEBI" id="CHEBI:30616"/>
        <dbReference type="ChEBI" id="CHEBI:61977"/>
        <dbReference type="ChEBI" id="CHEBI:456216"/>
        <dbReference type="EC" id="2.7.11.1"/>
    </reaction>
</comment>
<dbReference type="Gene3D" id="3.30.200.20">
    <property type="entry name" value="Phosphorylase Kinase, domain 1"/>
    <property type="match status" value="1"/>
</dbReference>
<evidence type="ECO:0000256" key="22">
    <source>
        <dbReference type="SAM" id="SignalP"/>
    </source>
</evidence>
<keyword evidence="9" id="KW-0808">Transferase</keyword>
<dbReference type="SMART" id="SM00220">
    <property type="entry name" value="S_TKc"/>
    <property type="match status" value="1"/>
</dbReference>
<dbReference type="Gene3D" id="2.60.120.430">
    <property type="entry name" value="Galactose-binding lectin"/>
    <property type="match status" value="1"/>
</dbReference>
<keyword evidence="6" id="KW-0723">Serine/threonine-protein kinase</keyword>
<evidence type="ECO:0000256" key="7">
    <source>
        <dbReference type="ARBA" id="ARBA00022553"/>
    </source>
</evidence>
<keyword evidence="25" id="KW-1185">Reference proteome</keyword>
<dbReference type="Pfam" id="PF00560">
    <property type="entry name" value="LRR_1"/>
    <property type="match status" value="3"/>
</dbReference>
<dbReference type="EMBL" id="CAWUPB010001166">
    <property type="protein sequence ID" value="CAK7344982.1"/>
    <property type="molecule type" value="Genomic_DNA"/>
</dbReference>
<feature type="domain" description="Protein kinase" evidence="23">
    <location>
        <begin position="458"/>
        <end position="730"/>
    </location>
</feature>
<dbReference type="InterPro" id="IPR011009">
    <property type="entry name" value="Kinase-like_dom_sf"/>
</dbReference>
<evidence type="ECO:0000256" key="9">
    <source>
        <dbReference type="ARBA" id="ARBA00022679"/>
    </source>
</evidence>
<evidence type="ECO:0000256" key="15">
    <source>
        <dbReference type="ARBA" id="ARBA00022989"/>
    </source>
</evidence>
<keyword evidence="18" id="KW-0325">Glycoprotein</keyword>
<evidence type="ECO:0000256" key="13">
    <source>
        <dbReference type="ARBA" id="ARBA00022741"/>
    </source>
</evidence>
<evidence type="ECO:0000256" key="1">
    <source>
        <dbReference type="ARBA" id="ARBA00004251"/>
    </source>
</evidence>
<keyword evidence="17" id="KW-0675">Receptor</keyword>
<evidence type="ECO:0000256" key="16">
    <source>
        <dbReference type="ARBA" id="ARBA00023136"/>
    </source>
</evidence>
<dbReference type="EC" id="2.7.11.1" evidence="4"/>
<evidence type="ECO:0000256" key="2">
    <source>
        <dbReference type="ARBA" id="ARBA00008536"/>
    </source>
</evidence>
<comment type="caution">
    <text evidence="24">The sequence shown here is derived from an EMBL/GenBank/DDBJ whole genome shotgun (WGS) entry which is preliminary data.</text>
</comment>
<comment type="similarity">
    <text evidence="3">In the C-terminal section; belongs to the protein kinase superfamily. Ser/Thr protein kinase family.</text>
</comment>
<keyword evidence="6" id="KW-0418">Kinase</keyword>
<evidence type="ECO:0000313" key="24">
    <source>
        <dbReference type="EMBL" id="CAK7344982.1"/>
    </source>
</evidence>
<evidence type="ECO:0000256" key="19">
    <source>
        <dbReference type="ARBA" id="ARBA00047899"/>
    </source>
</evidence>
<dbReference type="AlphaFoldDB" id="A0AAV1S3B0"/>
<dbReference type="PRINTS" id="PR00019">
    <property type="entry name" value="LEURICHRPT"/>
</dbReference>
<dbReference type="SMART" id="SM00369">
    <property type="entry name" value="LRR_TYP"/>
    <property type="match status" value="3"/>
</dbReference>
<proteinExistence type="inferred from homology"/>
<feature type="binding site" evidence="21">
    <location>
        <position position="486"/>
    </location>
    <ligand>
        <name>ATP</name>
        <dbReference type="ChEBI" id="CHEBI:30616"/>
    </ligand>
</feature>
<evidence type="ECO:0000256" key="5">
    <source>
        <dbReference type="ARBA" id="ARBA00022475"/>
    </source>
</evidence>
<evidence type="ECO:0000256" key="14">
    <source>
        <dbReference type="ARBA" id="ARBA00022840"/>
    </source>
</evidence>
<dbReference type="GO" id="GO:0005524">
    <property type="term" value="F:ATP binding"/>
    <property type="evidence" value="ECO:0007669"/>
    <property type="project" value="UniProtKB-UniRule"/>
</dbReference>
<evidence type="ECO:0000256" key="18">
    <source>
        <dbReference type="ARBA" id="ARBA00023180"/>
    </source>
</evidence>
<dbReference type="FunFam" id="1.10.510.10:FF:000240">
    <property type="entry name" value="Lectin-domain containing receptor kinase A4.3"/>
    <property type="match status" value="1"/>
</dbReference>
<dbReference type="GO" id="GO:0005886">
    <property type="term" value="C:plasma membrane"/>
    <property type="evidence" value="ECO:0007669"/>
    <property type="project" value="UniProtKB-SubCell"/>
</dbReference>
<dbReference type="Pfam" id="PF07714">
    <property type="entry name" value="PK_Tyr_Ser-Thr"/>
    <property type="match status" value="1"/>
</dbReference>
<dbReference type="GO" id="GO:0002229">
    <property type="term" value="P:defense response to oomycetes"/>
    <property type="evidence" value="ECO:0007669"/>
    <property type="project" value="UniProtKB-ARBA"/>
</dbReference>
<dbReference type="PANTHER" id="PTHR48006">
    <property type="entry name" value="LEUCINE-RICH REPEAT-CONTAINING PROTEIN DDB_G0281931-RELATED"/>
    <property type="match status" value="1"/>
</dbReference>
<dbReference type="PANTHER" id="PTHR48006:SF48">
    <property type="entry name" value="PROTEIN KINASE DOMAIN-CONTAINING PROTEIN"/>
    <property type="match status" value="1"/>
</dbReference>
<evidence type="ECO:0000256" key="20">
    <source>
        <dbReference type="ARBA" id="ARBA00048679"/>
    </source>
</evidence>
<dbReference type="GO" id="GO:0004674">
    <property type="term" value="F:protein serine/threonine kinase activity"/>
    <property type="evidence" value="ECO:0007669"/>
    <property type="project" value="UniProtKB-KW"/>
</dbReference>
<dbReference type="InterPro" id="IPR021720">
    <property type="entry name" value="Malectin_dom"/>
</dbReference>
<dbReference type="InterPro" id="IPR017441">
    <property type="entry name" value="Protein_kinase_ATP_BS"/>
</dbReference>